<gene>
    <name evidence="2" type="ORF">RB548_02085</name>
</gene>
<feature type="compositionally biased region" description="Basic and acidic residues" evidence="1">
    <location>
        <begin position="1"/>
        <end position="17"/>
    </location>
</feature>
<dbReference type="InterPro" id="IPR010985">
    <property type="entry name" value="Ribbon_hlx_hlx"/>
</dbReference>
<proteinExistence type="predicted"/>
<dbReference type="RefSeq" id="WP_331373411.1">
    <property type="nucleotide sequence ID" value="NZ_CP133148.1"/>
</dbReference>
<protein>
    <recommendedName>
        <fullName evidence="4">CopG-like ribbon-helix-helix domain-containing protein</fullName>
    </recommendedName>
</protein>
<reference evidence="2" key="1">
    <citation type="submission" date="2023-08" db="EMBL/GenBank/DDBJ databases">
        <title>Complete genome sequence of Sinorhizobium chiapanecum ITTG S70 isolated from Acaciella angustissima nodules in Chiapas-Mexico.</title>
        <authorList>
            <person name="Rincon-Rosales R."/>
            <person name="Rogel M.A."/>
            <person name="Rincon-Medina C.I."/>
            <person name="Guerrero G."/>
            <person name="Manzano-Gomez L.A."/>
            <person name="Lopez-Lopez A."/>
            <person name="Rincon Molina F.A."/>
            <person name="Martinez-Romero E."/>
        </authorList>
    </citation>
    <scope>NUCLEOTIDE SEQUENCE</scope>
    <source>
        <strain evidence="2">ITTG S70</strain>
    </source>
</reference>
<dbReference type="SUPFAM" id="SSF47598">
    <property type="entry name" value="Ribbon-helix-helix"/>
    <property type="match status" value="1"/>
</dbReference>
<name>A0ABZ2BB06_9HYPH</name>
<evidence type="ECO:0000313" key="3">
    <source>
        <dbReference type="Proteomes" id="UP001432360"/>
    </source>
</evidence>
<dbReference type="Proteomes" id="UP001432360">
    <property type="component" value="Chromosome"/>
</dbReference>
<accession>A0ABZ2BB06</accession>
<dbReference type="EMBL" id="CP133148">
    <property type="protein sequence ID" value="WVT04228.1"/>
    <property type="molecule type" value="Genomic_DNA"/>
</dbReference>
<keyword evidence="3" id="KW-1185">Reference proteome</keyword>
<evidence type="ECO:0000313" key="2">
    <source>
        <dbReference type="EMBL" id="WVT04228.1"/>
    </source>
</evidence>
<feature type="region of interest" description="Disordered" evidence="1">
    <location>
        <begin position="1"/>
        <end position="21"/>
    </location>
</feature>
<sequence>MEKNSRNNTLQRDERSHASRLTVTIPKGTLTALKVHVARRDTTIREMVTGLIEREIDKERVNV</sequence>
<dbReference type="Gene3D" id="1.10.1220.10">
    <property type="entry name" value="Met repressor-like"/>
    <property type="match status" value="1"/>
</dbReference>
<dbReference type="InterPro" id="IPR013321">
    <property type="entry name" value="Arc_rbn_hlx_hlx"/>
</dbReference>
<organism evidence="2 3">
    <name type="scientific">Sinorhizobium chiapasense</name>
    <dbReference type="NCBI Taxonomy" id="501572"/>
    <lineage>
        <taxon>Bacteria</taxon>
        <taxon>Pseudomonadati</taxon>
        <taxon>Pseudomonadota</taxon>
        <taxon>Alphaproteobacteria</taxon>
        <taxon>Hyphomicrobiales</taxon>
        <taxon>Rhizobiaceae</taxon>
        <taxon>Sinorhizobium/Ensifer group</taxon>
        <taxon>Sinorhizobium</taxon>
    </lineage>
</organism>
<evidence type="ECO:0000256" key="1">
    <source>
        <dbReference type="SAM" id="MobiDB-lite"/>
    </source>
</evidence>
<evidence type="ECO:0008006" key="4">
    <source>
        <dbReference type="Google" id="ProtNLM"/>
    </source>
</evidence>